<comment type="caution">
    <text evidence="5">The sequence shown here is derived from an EMBL/GenBank/DDBJ whole genome shotgun (WGS) entry which is preliminary data.</text>
</comment>
<feature type="domain" description="Integrase DNA-binding" evidence="4">
    <location>
        <begin position="22"/>
        <end position="88"/>
    </location>
</feature>
<sequence length="192" mass="21385">MIMAISETKLSSIYYGKAYSGTPEIIDSDGLGVGITPRGIINFQYRYRWLGKQRRIGIGKHPAIFLRDTRNKVADLRESLDRSIDPKVIADKVESVKVAWALFSSVCTNTCCIAAFRPLCSSEMTSFTPSRPRSFRLSRKASQNAFASDSLIPIQMISQRLSELTAQAIIRGSTPEPPKFPLPQFQPGNQLI</sequence>
<dbReference type="PANTHER" id="PTHR30629">
    <property type="entry name" value="PROPHAGE INTEGRASE"/>
    <property type="match status" value="1"/>
</dbReference>
<dbReference type="InterPro" id="IPR025166">
    <property type="entry name" value="Integrase_DNA_bind_dom"/>
</dbReference>
<gene>
    <name evidence="5" type="ORF">ACZ87_02528</name>
</gene>
<accession>A0A328TS95</accession>
<evidence type="ECO:0000256" key="1">
    <source>
        <dbReference type="ARBA" id="ARBA00008857"/>
    </source>
</evidence>
<feature type="region of interest" description="Disordered" evidence="3">
    <location>
        <begin position="173"/>
        <end position="192"/>
    </location>
</feature>
<evidence type="ECO:0000256" key="3">
    <source>
        <dbReference type="SAM" id="MobiDB-lite"/>
    </source>
</evidence>
<evidence type="ECO:0000313" key="5">
    <source>
        <dbReference type="EMBL" id="RAP70666.1"/>
    </source>
</evidence>
<dbReference type="AlphaFoldDB" id="A0A328TS95"/>
<dbReference type="EMBL" id="LJAM02000288">
    <property type="protein sequence ID" value="RAP70666.1"/>
    <property type="molecule type" value="Genomic_DNA"/>
</dbReference>
<dbReference type="Proteomes" id="UP000244334">
    <property type="component" value="Unassembled WGS sequence"/>
</dbReference>
<evidence type="ECO:0000259" key="4">
    <source>
        <dbReference type="Pfam" id="PF13356"/>
    </source>
</evidence>
<name>A0A328TS95_9GAMM</name>
<evidence type="ECO:0000256" key="2">
    <source>
        <dbReference type="ARBA" id="ARBA00022908"/>
    </source>
</evidence>
<dbReference type="InterPro" id="IPR050808">
    <property type="entry name" value="Phage_Integrase"/>
</dbReference>
<protein>
    <recommendedName>
        <fullName evidence="4">Integrase DNA-binding domain-containing protein</fullName>
    </recommendedName>
</protein>
<proteinExistence type="inferred from homology"/>
<reference evidence="5" key="1">
    <citation type="submission" date="2018-04" db="EMBL/GenBank/DDBJ databases">
        <title>Genomes of the Obligate Erwinia dacicola and Facultative Enterobacter sp. OLF Endosymbionts of the Olive Fruit fly, Bactrocera oleae.</title>
        <authorList>
            <person name="Estes A.M."/>
            <person name="Hearn D.J."/>
            <person name="Agarwal S."/>
            <person name="Pierson E.A."/>
            <person name="Dunning-Hotopp J.C."/>
        </authorList>
    </citation>
    <scope>NUCLEOTIDE SEQUENCE [LARGE SCALE GENOMIC DNA]</scope>
    <source>
        <strain evidence="5">Oroville</strain>
    </source>
</reference>
<dbReference type="PANTHER" id="PTHR30629:SF2">
    <property type="entry name" value="PROPHAGE INTEGRASE INTS-RELATED"/>
    <property type="match status" value="1"/>
</dbReference>
<keyword evidence="6" id="KW-1185">Reference proteome</keyword>
<dbReference type="Pfam" id="PF13356">
    <property type="entry name" value="Arm-DNA-bind_3"/>
    <property type="match status" value="1"/>
</dbReference>
<dbReference type="GO" id="GO:0015074">
    <property type="term" value="P:DNA integration"/>
    <property type="evidence" value="ECO:0007669"/>
    <property type="project" value="UniProtKB-KW"/>
</dbReference>
<comment type="similarity">
    <text evidence="1">Belongs to the 'phage' integrase family.</text>
</comment>
<evidence type="ECO:0000313" key="6">
    <source>
        <dbReference type="Proteomes" id="UP000244334"/>
    </source>
</evidence>
<dbReference type="Gene3D" id="3.30.160.390">
    <property type="entry name" value="Integrase, DNA-binding domain"/>
    <property type="match status" value="1"/>
</dbReference>
<organism evidence="5 6">
    <name type="scientific">Candidatus Erwinia dacicola</name>
    <dbReference type="NCBI Taxonomy" id="252393"/>
    <lineage>
        <taxon>Bacteria</taxon>
        <taxon>Pseudomonadati</taxon>
        <taxon>Pseudomonadota</taxon>
        <taxon>Gammaproteobacteria</taxon>
        <taxon>Enterobacterales</taxon>
        <taxon>Erwiniaceae</taxon>
        <taxon>Erwinia</taxon>
    </lineage>
</organism>
<dbReference type="InterPro" id="IPR038488">
    <property type="entry name" value="Integrase_DNA-bd_sf"/>
</dbReference>
<keyword evidence="2" id="KW-0229">DNA integration</keyword>